<evidence type="ECO:0000313" key="4">
    <source>
        <dbReference type="EMBL" id="KAB2568953.1"/>
    </source>
</evidence>
<dbReference type="AlphaFoldDB" id="A0A5N5CUD3"/>
<dbReference type="Proteomes" id="UP000325902">
    <property type="component" value="Unassembled WGS sequence"/>
</dbReference>
<reference evidence="4 5" key="1">
    <citation type="journal article" date="2019" name="Sci. Rep.">
        <title>A multi-omics analysis of the grapevine pathogen Lasiodiplodia theobromae reveals that temperature affects the expression of virulence- and pathogenicity-related genes.</title>
        <authorList>
            <person name="Felix C."/>
            <person name="Meneses R."/>
            <person name="Goncalves M.F.M."/>
            <person name="Tilleman L."/>
            <person name="Duarte A.S."/>
            <person name="Jorrin-Novo J.V."/>
            <person name="Van de Peer Y."/>
            <person name="Deforce D."/>
            <person name="Van Nieuwerburgh F."/>
            <person name="Esteves A.C."/>
            <person name="Alves A."/>
        </authorList>
    </citation>
    <scope>NUCLEOTIDE SEQUENCE [LARGE SCALE GENOMIC DNA]</scope>
    <source>
        <strain evidence="4 5">LA-SOL3</strain>
    </source>
</reference>
<name>A0A5N5CUD3_9PEZI</name>
<accession>A0A5N5CUD3</accession>
<dbReference type="PANTHER" id="PTHR31018:SF3">
    <property type="entry name" value="RECEPTOR PROTEIN-TYROSINE KINASE"/>
    <property type="match status" value="1"/>
</dbReference>
<sequence length="355" mass="39159">MYFRKECGTGGTATLSGYPGTRTQDTPWEGLGCKTFTGSIALATDVAWGAFGIYDIEEITGSFVAHDSPQLKDVSFRNLRKLETLSLKNPDIGAFLDVRRLEELENLEWSQLWYSGGMGWRINITTISSFVIEETFITTLTADQDWDASYSSFRSLKTADDIRIETNPQMGTISLPELTSVTNSLIIGYNSILDHTYFPALEWAGSITLRGNGLNIHPASAARLDLPILTEVKGLFNVSDNPRMEEISLPALQKVDGAVLLEDNPTLRTIFFPSLETISGDVLIRGNNLSSFEFPALKSVGGSFTIHSLVEGFNCSNYENIRPLDIVQREAVSGTPHIRSMLNKHLGYAKLSVTT</sequence>
<evidence type="ECO:0000256" key="3">
    <source>
        <dbReference type="ARBA" id="ARBA00023180"/>
    </source>
</evidence>
<keyword evidence="5" id="KW-1185">Reference proteome</keyword>
<organism evidence="4 5">
    <name type="scientific">Lasiodiplodia theobromae</name>
    <dbReference type="NCBI Taxonomy" id="45133"/>
    <lineage>
        <taxon>Eukaryota</taxon>
        <taxon>Fungi</taxon>
        <taxon>Dikarya</taxon>
        <taxon>Ascomycota</taxon>
        <taxon>Pezizomycotina</taxon>
        <taxon>Dothideomycetes</taxon>
        <taxon>Dothideomycetes incertae sedis</taxon>
        <taxon>Botryosphaeriales</taxon>
        <taxon>Botryosphaeriaceae</taxon>
        <taxon>Lasiodiplodia</taxon>
    </lineage>
</organism>
<gene>
    <name evidence="4" type="ORF">DBV05_g12365</name>
</gene>
<dbReference type="InterPro" id="IPR032675">
    <property type="entry name" value="LRR_dom_sf"/>
</dbReference>
<protein>
    <submittedName>
        <fullName evidence="4">Uncharacterized protein</fullName>
    </submittedName>
</protein>
<dbReference type="SUPFAM" id="SSF52058">
    <property type="entry name" value="L domain-like"/>
    <property type="match status" value="3"/>
</dbReference>
<proteinExistence type="predicted"/>
<evidence type="ECO:0000256" key="1">
    <source>
        <dbReference type="ARBA" id="ARBA00004196"/>
    </source>
</evidence>
<dbReference type="Gene3D" id="3.80.10.10">
    <property type="entry name" value="Ribonuclease Inhibitor"/>
    <property type="match status" value="1"/>
</dbReference>
<evidence type="ECO:0000313" key="5">
    <source>
        <dbReference type="Proteomes" id="UP000325902"/>
    </source>
</evidence>
<dbReference type="InterPro" id="IPR051648">
    <property type="entry name" value="CWI-Assembly_Regulator"/>
</dbReference>
<keyword evidence="3" id="KW-0325">Glycoprotein</keyword>
<dbReference type="EMBL" id="VCHE01000246">
    <property type="protein sequence ID" value="KAB2568953.1"/>
    <property type="molecule type" value="Genomic_DNA"/>
</dbReference>
<evidence type="ECO:0000256" key="2">
    <source>
        <dbReference type="ARBA" id="ARBA00022729"/>
    </source>
</evidence>
<keyword evidence="2" id="KW-0732">Signal</keyword>
<dbReference type="OrthoDB" id="536881at2759"/>
<comment type="caution">
    <text evidence="4">The sequence shown here is derived from an EMBL/GenBank/DDBJ whole genome shotgun (WGS) entry which is preliminary data.</text>
</comment>
<dbReference type="PANTHER" id="PTHR31018">
    <property type="entry name" value="SPORULATION-SPECIFIC PROTEIN-RELATED"/>
    <property type="match status" value="1"/>
</dbReference>
<comment type="subcellular location">
    <subcellularLocation>
        <location evidence="1">Cell envelope</location>
    </subcellularLocation>
</comment>